<protein>
    <submittedName>
        <fullName evidence="3">Uncharacterized protein</fullName>
    </submittedName>
</protein>
<name>A0ABD4KG70_9ENTR</name>
<feature type="coiled-coil region" evidence="1">
    <location>
        <begin position="139"/>
        <end position="170"/>
    </location>
</feature>
<evidence type="ECO:0000256" key="2">
    <source>
        <dbReference type="SAM" id="MobiDB-lite"/>
    </source>
</evidence>
<evidence type="ECO:0000313" key="3">
    <source>
        <dbReference type="EMBL" id="MBF4180590.1"/>
    </source>
</evidence>
<gene>
    <name evidence="3" type="ORF">ISP11_22285</name>
</gene>
<reference evidence="3 4" key="1">
    <citation type="submission" date="2020-11" db="EMBL/GenBank/DDBJ databases">
        <title>Identification of Lelliottia nimipressuralis from Wound Infection by Whole Genome-Based Bacterial Identification.</title>
        <authorList>
            <person name="Navarathna D.H."/>
            <person name="Choi H."/>
            <person name="Jinadatha C."/>
            <person name="Chatterjee P."/>
            <person name="Hwang M."/>
        </authorList>
    </citation>
    <scope>NUCLEOTIDE SEQUENCE [LARGE SCALE GENOMIC DNA]</scope>
    <source>
        <strain evidence="3 4">DN2020</strain>
    </source>
</reference>
<dbReference type="Proteomes" id="UP000628560">
    <property type="component" value="Unassembled WGS sequence"/>
</dbReference>
<keyword evidence="1" id="KW-0175">Coiled coil</keyword>
<sequence length="415" mass="44552">MTAGTYLQNGRQNAEASANTAAITPITLGTSQGSNVPTVLSMSDLYASARAARNAMPDVQPPSDDEISEQMWLSSGLVGLIAALASGSAAGGIAAGMTAALAVHDHGYGLRQRGEYVMELHEKGYSNPAILNWYETGDNKELDKERDQMDKLANEEINREEREADRKQQRTFHADEMENARQSRNLQASIANQAHLDRVAQAKATGKSGFAQQAMQHRQALIGGAKLNAQQFQAMQASQAAEDKAIADAKAGSPIALQQLLLMGQLIDAPRASVKLTQLGHMSEGAAHGVIDSAEQALNKLASGKPITEQQQKDLLQVIAVGHQAQQDTYYTQAGRTADRFRTALDDAIASKDPAAIEDAQNDWLDYATNSGLNDQELNRAVKMYRASAPAPDHIEFASSDNADKQHQAKGAYGS</sequence>
<evidence type="ECO:0000256" key="1">
    <source>
        <dbReference type="SAM" id="Coils"/>
    </source>
</evidence>
<comment type="caution">
    <text evidence="3">The sequence shown here is derived from an EMBL/GenBank/DDBJ whole genome shotgun (WGS) entry which is preliminary data.</text>
</comment>
<dbReference type="EMBL" id="JADIXP010000022">
    <property type="protein sequence ID" value="MBF4180590.1"/>
    <property type="molecule type" value="Genomic_DNA"/>
</dbReference>
<dbReference type="AlphaFoldDB" id="A0ABD4KG70"/>
<dbReference type="RefSeq" id="WP_194514399.1">
    <property type="nucleotide sequence ID" value="NZ_JADIXP010000022.1"/>
</dbReference>
<organism evidence="3 4">
    <name type="scientific">Lelliottia nimipressuralis</name>
    <dbReference type="NCBI Taxonomy" id="69220"/>
    <lineage>
        <taxon>Bacteria</taxon>
        <taxon>Pseudomonadati</taxon>
        <taxon>Pseudomonadota</taxon>
        <taxon>Gammaproteobacteria</taxon>
        <taxon>Enterobacterales</taxon>
        <taxon>Enterobacteriaceae</taxon>
        <taxon>Lelliottia</taxon>
    </lineage>
</organism>
<feature type="region of interest" description="Disordered" evidence="2">
    <location>
        <begin position="393"/>
        <end position="415"/>
    </location>
</feature>
<proteinExistence type="predicted"/>
<evidence type="ECO:0000313" key="4">
    <source>
        <dbReference type="Proteomes" id="UP000628560"/>
    </source>
</evidence>
<accession>A0ABD4KG70</accession>